<proteinExistence type="predicted"/>
<dbReference type="PROSITE" id="PS51671">
    <property type="entry name" value="ACT"/>
    <property type="match status" value="1"/>
</dbReference>
<comment type="caution">
    <text evidence="2">The sequence shown here is derived from an EMBL/GenBank/DDBJ whole genome shotgun (WGS) entry which is preliminary data.</text>
</comment>
<dbReference type="Pfam" id="PF13740">
    <property type="entry name" value="ACT_6"/>
    <property type="match status" value="1"/>
</dbReference>
<dbReference type="InterPro" id="IPR050990">
    <property type="entry name" value="UPF0237/GcvR_regulator"/>
</dbReference>
<accession>A0ABD3NTZ7</accession>
<dbReference type="PANTHER" id="PTHR34875">
    <property type="entry name" value="UPF0237 PROTEIN MJ1558"/>
    <property type="match status" value="1"/>
</dbReference>
<protein>
    <recommendedName>
        <fullName evidence="1">ACT domain-containing protein</fullName>
    </recommendedName>
</protein>
<evidence type="ECO:0000313" key="2">
    <source>
        <dbReference type="EMBL" id="KAL3778859.1"/>
    </source>
</evidence>
<keyword evidence="3" id="KW-1185">Reference proteome</keyword>
<dbReference type="PANTHER" id="PTHR34875:SF6">
    <property type="entry name" value="UPF0237 PROTEIN MJ1558"/>
    <property type="match status" value="1"/>
</dbReference>
<dbReference type="SUPFAM" id="SSF55021">
    <property type="entry name" value="ACT-like"/>
    <property type="match status" value="2"/>
</dbReference>
<gene>
    <name evidence="2" type="ORF">HJC23_001470</name>
</gene>
<dbReference type="InterPro" id="IPR002912">
    <property type="entry name" value="ACT_dom"/>
</dbReference>
<name>A0ABD3NTZ7_9STRA</name>
<dbReference type="Gene3D" id="3.30.70.260">
    <property type="match status" value="2"/>
</dbReference>
<sequence length="228" mass="24845">MLSLTAKSIGRRAVVSSARLVLPVGIKVSDQYFTTTRHHSTGKQYVVLNTVGTDRPGIVADVTRIVTQNGGNVGESRAQLLGGHFSLMMLVEIASTDMETLRRQLESDVVGMNTTCFDAVDPKSTEMKPHIGFAGHFKLSGADNPGIVHKLTSVLARNSLSIAHMKTRQDEAPFGGTELFTMEGRAVAYQPLASNFDWTKIREELQELGESMNCDVEFSDITGSSIRN</sequence>
<evidence type="ECO:0000313" key="3">
    <source>
        <dbReference type="Proteomes" id="UP001516023"/>
    </source>
</evidence>
<dbReference type="EMBL" id="JABMIG020000416">
    <property type="protein sequence ID" value="KAL3778859.1"/>
    <property type="molecule type" value="Genomic_DNA"/>
</dbReference>
<evidence type="ECO:0000259" key="1">
    <source>
        <dbReference type="PROSITE" id="PS51671"/>
    </source>
</evidence>
<organism evidence="2 3">
    <name type="scientific">Cyclotella cryptica</name>
    <dbReference type="NCBI Taxonomy" id="29204"/>
    <lineage>
        <taxon>Eukaryota</taxon>
        <taxon>Sar</taxon>
        <taxon>Stramenopiles</taxon>
        <taxon>Ochrophyta</taxon>
        <taxon>Bacillariophyta</taxon>
        <taxon>Coscinodiscophyceae</taxon>
        <taxon>Thalassiosirophycidae</taxon>
        <taxon>Stephanodiscales</taxon>
        <taxon>Stephanodiscaceae</taxon>
        <taxon>Cyclotella</taxon>
    </lineage>
</organism>
<reference evidence="2 3" key="1">
    <citation type="journal article" date="2020" name="G3 (Bethesda)">
        <title>Improved Reference Genome for Cyclotella cryptica CCMP332, a Model for Cell Wall Morphogenesis, Salinity Adaptation, and Lipid Production in Diatoms (Bacillariophyta).</title>
        <authorList>
            <person name="Roberts W.R."/>
            <person name="Downey K.M."/>
            <person name="Ruck E.C."/>
            <person name="Traller J.C."/>
            <person name="Alverson A.J."/>
        </authorList>
    </citation>
    <scope>NUCLEOTIDE SEQUENCE [LARGE SCALE GENOMIC DNA]</scope>
    <source>
        <strain evidence="2 3">CCMP332</strain>
    </source>
</reference>
<dbReference type="InterPro" id="IPR045865">
    <property type="entry name" value="ACT-like_dom_sf"/>
</dbReference>
<dbReference type="Proteomes" id="UP001516023">
    <property type="component" value="Unassembled WGS sequence"/>
</dbReference>
<dbReference type="AlphaFoldDB" id="A0ABD3NTZ7"/>
<feature type="domain" description="ACT" evidence="1">
    <location>
        <begin position="47"/>
        <end position="127"/>
    </location>
</feature>